<feature type="transmembrane region" description="Helical" evidence="1">
    <location>
        <begin position="57"/>
        <end position="81"/>
    </location>
</feature>
<name>A0AAD7A3B7_9AGAR</name>
<feature type="transmembrane region" description="Helical" evidence="1">
    <location>
        <begin position="30"/>
        <end position="50"/>
    </location>
</feature>
<dbReference type="EMBL" id="JARIHO010000017">
    <property type="protein sequence ID" value="KAJ7348692.1"/>
    <property type="molecule type" value="Genomic_DNA"/>
</dbReference>
<evidence type="ECO:0000256" key="1">
    <source>
        <dbReference type="SAM" id="Phobius"/>
    </source>
</evidence>
<sequence>MASILQSAVQATDAPALARALPYVKSAAVLILSSALSLSRAIFSAVAFAGKIAAHPIVFLSPFPVLLYILAPVIIFVQLFLEITVYSPYRAILWLSDALYPAYAFLGVACITGALLGSIGRFFILGVFHMVQPPSPHPLVEAPEEKPRSP</sequence>
<dbReference type="AlphaFoldDB" id="A0AAD7A3B7"/>
<keyword evidence="1" id="KW-0812">Transmembrane</keyword>
<evidence type="ECO:0000313" key="2">
    <source>
        <dbReference type="EMBL" id="KAJ7348692.1"/>
    </source>
</evidence>
<organism evidence="2 3">
    <name type="scientific">Mycena albidolilacea</name>
    <dbReference type="NCBI Taxonomy" id="1033008"/>
    <lineage>
        <taxon>Eukaryota</taxon>
        <taxon>Fungi</taxon>
        <taxon>Dikarya</taxon>
        <taxon>Basidiomycota</taxon>
        <taxon>Agaricomycotina</taxon>
        <taxon>Agaricomycetes</taxon>
        <taxon>Agaricomycetidae</taxon>
        <taxon>Agaricales</taxon>
        <taxon>Marasmiineae</taxon>
        <taxon>Mycenaceae</taxon>
        <taxon>Mycena</taxon>
    </lineage>
</organism>
<keyword evidence="3" id="KW-1185">Reference proteome</keyword>
<accession>A0AAD7A3B7</accession>
<reference evidence="2" key="1">
    <citation type="submission" date="2023-03" db="EMBL/GenBank/DDBJ databases">
        <title>Massive genome expansion in bonnet fungi (Mycena s.s.) driven by repeated elements and novel gene families across ecological guilds.</title>
        <authorList>
            <consortium name="Lawrence Berkeley National Laboratory"/>
            <person name="Harder C.B."/>
            <person name="Miyauchi S."/>
            <person name="Viragh M."/>
            <person name="Kuo A."/>
            <person name="Thoen E."/>
            <person name="Andreopoulos B."/>
            <person name="Lu D."/>
            <person name="Skrede I."/>
            <person name="Drula E."/>
            <person name="Henrissat B."/>
            <person name="Morin E."/>
            <person name="Kohler A."/>
            <person name="Barry K."/>
            <person name="LaButti K."/>
            <person name="Morin E."/>
            <person name="Salamov A."/>
            <person name="Lipzen A."/>
            <person name="Mereny Z."/>
            <person name="Hegedus B."/>
            <person name="Baldrian P."/>
            <person name="Stursova M."/>
            <person name="Weitz H."/>
            <person name="Taylor A."/>
            <person name="Grigoriev I.V."/>
            <person name="Nagy L.G."/>
            <person name="Martin F."/>
            <person name="Kauserud H."/>
        </authorList>
    </citation>
    <scope>NUCLEOTIDE SEQUENCE</scope>
    <source>
        <strain evidence="2">CBHHK002</strain>
    </source>
</reference>
<comment type="caution">
    <text evidence="2">The sequence shown here is derived from an EMBL/GenBank/DDBJ whole genome shotgun (WGS) entry which is preliminary data.</text>
</comment>
<keyword evidence="1" id="KW-0472">Membrane</keyword>
<keyword evidence="1" id="KW-1133">Transmembrane helix</keyword>
<proteinExistence type="predicted"/>
<feature type="transmembrane region" description="Helical" evidence="1">
    <location>
        <begin position="101"/>
        <end position="124"/>
    </location>
</feature>
<gene>
    <name evidence="2" type="ORF">DFH08DRAFT_698165</name>
</gene>
<dbReference type="Proteomes" id="UP001218218">
    <property type="component" value="Unassembled WGS sequence"/>
</dbReference>
<evidence type="ECO:0000313" key="3">
    <source>
        <dbReference type="Proteomes" id="UP001218218"/>
    </source>
</evidence>
<protein>
    <submittedName>
        <fullName evidence="2">Uncharacterized protein</fullName>
    </submittedName>
</protein>